<dbReference type="Pfam" id="PF03466">
    <property type="entry name" value="LysR_substrate"/>
    <property type="match status" value="1"/>
</dbReference>
<dbReference type="RefSeq" id="WP_317626065.1">
    <property type="nucleotide sequence ID" value="NZ_JANFFA010000002.1"/>
</dbReference>
<reference evidence="6" key="2">
    <citation type="submission" date="2023-04" db="EMBL/GenBank/DDBJ databases">
        <title>'Rhodoalgimonas zhirmunskyi' gen. nov., isolated from a red alga.</title>
        <authorList>
            <person name="Nedashkovskaya O.I."/>
            <person name="Otstavnykh N.Y."/>
            <person name="Bystritskaya E.P."/>
            <person name="Balabanova L.A."/>
            <person name="Isaeva M.P."/>
        </authorList>
    </citation>
    <scope>NUCLEOTIDE SEQUENCE</scope>
    <source>
        <strain evidence="6">10Alg 79</strain>
    </source>
</reference>
<protein>
    <submittedName>
        <fullName evidence="6">LysR substrate-binding domain-containing protein</fullName>
    </submittedName>
</protein>
<dbReference type="GO" id="GO:0043565">
    <property type="term" value="F:sequence-specific DNA binding"/>
    <property type="evidence" value="ECO:0007669"/>
    <property type="project" value="TreeGrafter"/>
</dbReference>
<dbReference type="InterPro" id="IPR005119">
    <property type="entry name" value="LysR_subst-bd"/>
</dbReference>
<evidence type="ECO:0000313" key="7">
    <source>
        <dbReference type="Proteomes" id="UP001227162"/>
    </source>
</evidence>
<keyword evidence="7" id="KW-1185">Reference proteome</keyword>
<feature type="domain" description="HTH lysR-type" evidence="5">
    <location>
        <begin position="1"/>
        <end position="56"/>
    </location>
</feature>
<proteinExistence type="inferred from homology"/>
<name>A0AAJ1UEC6_9RHOB</name>
<keyword evidence="2" id="KW-0805">Transcription regulation</keyword>
<keyword evidence="4" id="KW-0804">Transcription</keyword>
<evidence type="ECO:0000256" key="4">
    <source>
        <dbReference type="ARBA" id="ARBA00023163"/>
    </source>
</evidence>
<dbReference type="InterPro" id="IPR000847">
    <property type="entry name" value="LysR_HTH_N"/>
</dbReference>
<dbReference type="SUPFAM" id="SSF53850">
    <property type="entry name" value="Periplasmic binding protein-like II"/>
    <property type="match status" value="1"/>
</dbReference>
<gene>
    <name evidence="6" type="ORF">NOI20_10130</name>
</gene>
<dbReference type="AlphaFoldDB" id="A0AAJ1UEC6"/>
<comment type="similarity">
    <text evidence="1">Belongs to the LysR transcriptional regulatory family.</text>
</comment>
<accession>A0AAJ1UEC6</accession>
<dbReference type="Gene3D" id="1.10.10.10">
    <property type="entry name" value="Winged helix-like DNA-binding domain superfamily/Winged helix DNA-binding domain"/>
    <property type="match status" value="1"/>
</dbReference>
<dbReference type="PRINTS" id="PR00039">
    <property type="entry name" value="HTHLYSR"/>
</dbReference>
<evidence type="ECO:0000259" key="5">
    <source>
        <dbReference type="PROSITE" id="PS50931"/>
    </source>
</evidence>
<evidence type="ECO:0000256" key="3">
    <source>
        <dbReference type="ARBA" id="ARBA00023125"/>
    </source>
</evidence>
<dbReference type="Proteomes" id="UP001227162">
    <property type="component" value="Unassembled WGS sequence"/>
</dbReference>
<evidence type="ECO:0000313" key="6">
    <source>
        <dbReference type="EMBL" id="MDQ2094467.1"/>
    </source>
</evidence>
<dbReference type="GO" id="GO:0006351">
    <property type="term" value="P:DNA-templated transcription"/>
    <property type="evidence" value="ECO:0007669"/>
    <property type="project" value="TreeGrafter"/>
</dbReference>
<dbReference type="PROSITE" id="PS50931">
    <property type="entry name" value="HTH_LYSR"/>
    <property type="match status" value="1"/>
</dbReference>
<reference evidence="6" key="1">
    <citation type="submission" date="2022-07" db="EMBL/GenBank/DDBJ databases">
        <authorList>
            <person name="Otstavnykh N."/>
            <person name="Isaeva M."/>
            <person name="Bystritskaya E."/>
        </authorList>
    </citation>
    <scope>NUCLEOTIDE SEQUENCE</scope>
    <source>
        <strain evidence="6">10Alg 79</strain>
    </source>
</reference>
<dbReference type="FunFam" id="1.10.10.10:FF:000038">
    <property type="entry name" value="Glycine cleavage system transcriptional activator"/>
    <property type="match status" value="1"/>
</dbReference>
<dbReference type="InterPro" id="IPR058163">
    <property type="entry name" value="LysR-type_TF_proteobact-type"/>
</dbReference>
<comment type="caution">
    <text evidence="6">The sequence shown here is derived from an EMBL/GenBank/DDBJ whole genome shotgun (WGS) entry which is preliminary data.</text>
</comment>
<evidence type="ECO:0000256" key="1">
    <source>
        <dbReference type="ARBA" id="ARBA00009437"/>
    </source>
</evidence>
<dbReference type="InterPro" id="IPR036388">
    <property type="entry name" value="WH-like_DNA-bd_sf"/>
</dbReference>
<keyword evidence="3" id="KW-0238">DNA-binding</keyword>
<sequence>MTWLRAFEAAARHSSFSGAAAELNLTPAAVSQQIRLLEQHLGIQLFHRLPRGVALTDMGQAYALPIRKSFTEMQDATEGLFTVRRKRKVRIRASISYATLILAPRLKAFRDLYPDIELSLSTAVWSDRMDNETIDLDIRYGTGHWDEPHIWKLGEETAMVVCHPDHARAFGDDPRIEDMLAAGIVPVLGSEVEWVRLSDLFGLDLPAPPVWLKADSSLIALQTVTAGFGAALIHESFAKPYMERGVLTSPFDYRLPVQQAYYLVARDGLGNRDEIDAFRTWLMTPDAPNEPALSQ</sequence>
<dbReference type="PANTHER" id="PTHR30537">
    <property type="entry name" value="HTH-TYPE TRANSCRIPTIONAL REGULATOR"/>
    <property type="match status" value="1"/>
</dbReference>
<dbReference type="EMBL" id="JANFFA010000002">
    <property type="protein sequence ID" value="MDQ2094467.1"/>
    <property type="molecule type" value="Genomic_DNA"/>
</dbReference>
<dbReference type="PANTHER" id="PTHR30537:SF26">
    <property type="entry name" value="GLYCINE CLEAVAGE SYSTEM TRANSCRIPTIONAL ACTIVATOR"/>
    <property type="match status" value="1"/>
</dbReference>
<organism evidence="6 7">
    <name type="scientific">Rhodalgimonas zhirmunskyi</name>
    <dbReference type="NCBI Taxonomy" id="2964767"/>
    <lineage>
        <taxon>Bacteria</taxon>
        <taxon>Pseudomonadati</taxon>
        <taxon>Pseudomonadota</taxon>
        <taxon>Alphaproteobacteria</taxon>
        <taxon>Rhodobacterales</taxon>
        <taxon>Roseobacteraceae</taxon>
        <taxon>Rhodalgimonas</taxon>
    </lineage>
</organism>
<dbReference type="SUPFAM" id="SSF46785">
    <property type="entry name" value="Winged helix' DNA-binding domain"/>
    <property type="match status" value="1"/>
</dbReference>
<dbReference type="InterPro" id="IPR036390">
    <property type="entry name" value="WH_DNA-bd_sf"/>
</dbReference>
<dbReference type="GO" id="GO:0003700">
    <property type="term" value="F:DNA-binding transcription factor activity"/>
    <property type="evidence" value="ECO:0007669"/>
    <property type="project" value="InterPro"/>
</dbReference>
<dbReference type="Gene3D" id="3.40.190.10">
    <property type="entry name" value="Periplasmic binding protein-like II"/>
    <property type="match status" value="2"/>
</dbReference>
<dbReference type="Pfam" id="PF00126">
    <property type="entry name" value="HTH_1"/>
    <property type="match status" value="1"/>
</dbReference>
<evidence type="ECO:0000256" key="2">
    <source>
        <dbReference type="ARBA" id="ARBA00023015"/>
    </source>
</evidence>